<dbReference type="EMBL" id="VLPK01000003">
    <property type="protein sequence ID" value="TSJ39684.1"/>
    <property type="molecule type" value="Genomic_DNA"/>
</dbReference>
<dbReference type="AlphaFoldDB" id="A0A556MIE3"/>
<accession>A0A556MIE3</accession>
<dbReference type="Proteomes" id="UP000318733">
    <property type="component" value="Unassembled WGS sequence"/>
</dbReference>
<evidence type="ECO:0000313" key="2">
    <source>
        <dbReference type="Proteomes" id="UP000318733"/>
    </source>
</evidence>
<dbReference type="OrthoDB" id="787462at2"/>
<evidence type="ECO:0000313" key="1">
    <source>
        <dbReference type="EMBL" id="TSJ39684.1"/>
    </source>
</evidence>
<reference evidence="1 2" key="1">
    <citation type="submission" date="2019-07" db="EMBL/GenBank/DDBJ databases">
        <authorList>
            <person name="Huq M.A."/>
        </authorList>
    </citation>
    <scope>NUCLEOTIDE SEQUENCE [LARGE SCALE GENOMIC DNA]</scope>
    <source>
        <strain evidence="1 2">MAH-19</strain>
    </source>
</reference>
<comment type="caution">
    <text evidence="1">The sequence shown here is derived from an EMBL/GenBank/DDBJ whole genome shotgun (WGS) entry which is preliminary data.</text>
</comment>
<proteinExistence type="predicted"/>
<protein>
    <submittedName>
        <fullName evidence="1">Uncharacterized protein</fullName>
    </submittedName>
</protein>
<gene>
    <name evidence="1" type="ORF">FO440_18265</name>
</gene>
<keyword evidence="2" id="KW-1185">Reference proteome</keyword>
<dbReference type="RefSeq" id="WP_144249721.1">
    <property type="nucleotide sequence ID" value="NZ_VLPK01000003.1"/>
</dbReference>
<name>A0A556MIE3_9SPHI</name>
<organism evidence="1 2">
    <name type="scientific">Mucilaginibacter corticis</name>
    <dbReference type="NCBI Taxonomy" id="2597670"/>
    <lineage>
        <taxon>Bacteria</taxon>
        <taxon>Pseudomonadati</taxon>
        <taxon>Bacteroidota</taxon>
        <taxon>Sphingobacteriia</taxon>
        <taxon>Sphingobacteriales</taxon>
        <taxon>Sphingobacteriaceae</taxon>
        <taxon>Mucilaginibacter</taxon>
    </lineage>
</organism>
<sequence length="291" mass="33716">MKRRMDIYDVAHEWANRTDVNVSATSSNLFFAGGAIYSYGEHFMIAKHVSNQQGDKAILFTEKKYSKTTSKHVSIVASASSHLTKIFVPDPTLSKEELFEVWREQIIQIAHHLGTARKPEKYLLEMQQAFGQAKRYADFFGFQIPEALTKVAMVENLAQFSDYLKIEREQQEAKEKKERSKRLKAQNKLLKDWRSFKRDYLRTYDGLDYLRFNAKTGQVETTQGVRFPLPAGRQLYQFVVETNTKGGCTSCGQLFLERYSINEVNKHFIRIGCHKVTIKEIKLFATQQGWC</sequence>